<evidence type="ECO:0000313" key="10">
    <source>
        <dbReference type="Proteomes" id="UP000053240"/>
    </source>
</evidence>
<dbReference type="PANTHER" id="PTHR16189">
    <property type="entry name" value="TRANSMEMBRANE PROTEIN 104-RELATED"/>
    <property type="match status" value="1"/>
</dbReference>
<evidence type="ECO:0000259" key="8">
    <source>
        <dbReference type="Pfam" id="PF01490"/>
    </source>
</evidence>
<evidence type="ECO:0000256" key="3">
    <source>
        <dbReference type="ARBA" id="ARBA00022989"/>
    </source>
</evidence>
<organism evidence="9 10">
    <name type="scientific">Papilio machaon</name>
    <name type="common">Old World swallowtail butterfly</name>
    <dbReference type="NCBI Taxonomy" id="76193"/>
    <lineage>
        <taxon>Eukaryota</taxon>
        <taxon>Metazoa</taxon>
        <taxon>Ecdysozoa</taxon>
        <taxon>Arthropoda</taxon>
        <taxon>Hexapoda</taxon>
        <taxon>Insecta</taxon>
        <taxon>Pterygota</taxon>
        <taxon>Neoptera</taxon>
        <taxon>Endopterygota</taxon>
        <taxon>Lepidoptera</taxon>
        <taxon>Glossata</taxon>
        <taxon>Ditrysia</taxon>
        <taxon>Papilionoidea</taxon>
        <taxon>Papilionidae</taxon>
        <taxon>Papilioninae</taxon>
        <taxon>Papilio</taxon>
    </lineage>
</organism>
<feature type="transmembrane region" description="Helical" evidence="7">
    <location>
        <begin position="332"/>
        <end position="352"/>
    </location>
</feature>
<gene>
    <name evidence="9" type="ORF">RR48_12990</name>
</gene>
<comment type="subcellular location">
    <subcellularLocation>
        <location evidence="1">Membrane</location>
        <topology evidence="1">Multi-pass membrane protein</topology>
    </subcellularLocation>
</comment>
<name>A0A194QXF0_PAPMA</name>
<dbReference type="AlphaFoldDB" id="A0A194QXF0"/>
<evidence type="ECO:0000256" key="4">
    <source>
        <dbReference type="ARBA" id="ARBA00023136"/>
    </source>
</evidence>
<evidence type="ECO:0000313" key="9">
    <source>
        <dbReference type="EMBL" id="KPJ08251.1"/>
    </source>
</evidence>
<feature type="transmembrane region" description="Helical" evidence="7">
    <location>
        <begin position="301"/>
        <end position="320"/>
    </location>
</feature>
<dbReference type="EMBL" id="KQ461155">
    <property type="protein sequence ID" value="KPJ08251.1"/>
    <property type="molecule type" value="Genomic_DNA"/>
</dbReference>
<dbReference type="GO" id="GO:0016020">
    <property type="term" value="C:membrane"/>
    <property type="evidence" value="ECO:0007669"/>
    <property type="project" value="UniProtKB-SubCell"/>
</dbReference>
<evidence type="ECO:0000256" key="6">
    <source>
        <dbReference type="ARBA" id="ARBA00038166"/>
    </source>
</evidence>
<evidence type="ECO:0000256" key="5">
    <source>
        <dbReference type="ARBA" id="ARBA00023180"/>
    </source>
</evidence>
<keyword evidence="5" id="KW-0325">Glycoprotein</keyword>
<feature type="domain" description="Amino acid transporter transmembrane" evidence="8">
    <location>
        <begin position="192"/>
        <end position="544"/>
    </location>
</feature>
<comment type="similarity">
    <text evidence="6">Belongs to the TMEM104 family.</text>
</comment>
<proteinExistence type="inferred from homology"/>
<dbReference type="Pfam" id="PF01490">
    <property type="entry name" value="Aa_trans"/>
    <property type="match status" value="2"/>
</dbReference>
<dbReference type="FunCoup" id="A0A194QXF0">
    <property type="interactions" value="90"/>
</dbReference>
<dbReference type="InParanoid" id="A0A194QXF0"/>
<reference evidence="9 10" key="1">
    <citation type="journal article" date="2015" name="Nat. Commun.">
        <title>Outbred genome sequencing and CRISPR/Cas9 gene editing in butterflies.</title>
        <authorList>
            <person name="Li X."/>
            <person name="Fan D."/>
            <person name="Zhang W."/>
            <person name="Liu G."/>
            <person name="Zhang L."/>
            <person name="Zhao L."/>
            <person name="Fang X."/>
            <person name="Chen L."/>
            <person name="Dong Y."/>
            <person name="Chen Y."/>
            <person name="Ding Y."/>
            <person name="Zhao R."/>
            <person name="Feng M."/>
            <person name="Zhu Y."/>
            <person name="Feng Y."/>
            <person name="Jiang X."/>
            <person name="Zhu D."/>
            <person name="Xiang H."/>
            <person name="Feng X."/>
            <person name="Li S."/>
            <person name="Wang J."/>
            <person name="Zhang G."/>
            <person name="Kronforst M.R."/>
            <person name="Wang W."/>
        </authorList>
    </citation>
    <scope>NUCLEOTIDE SEQUENCE [LARGE SCALE GENOMIC DNA]</scope>
    <source>
        <strain evidence="9">Ya'a_city_454_Pm</strain>
        <tissue evidence="9">Whole body</tissue>
    </source>
</reference>
<feature type="transmembrane region" description="Helical" evidence="7">
    <location>
        <begin position="532"/>
        <end position="554"/>
    </location>
</feature>
<feature type="transmembrane region" description="Helical" evidence="7">
    <location>
        <begin position="373"/>
        <end position="394"/>
    </location>
</feature>
<sequence length="558" mass="62577">MPVTETGDQYSVWVGLIYIFNLIVGTGALTLPAAFARAGWGLSTISLLFLAFMSFMNATYVIETLACANAVFKWKRLQFIKRNSIQDHESDEEPSSSQHHYGELEDPLVCGESIPSRYYSLDKRVELGEMANLFLNKSGRTMFYCTLCIQDHESDEEPSSSQHHYGELEDPLVCGESIPSRYYSLDKRVELGEMANLFLNKSGRTMFYCTLCVYLYGDLSIYSAAVAKSMMDIVCSTVPANASNTTDWDALPCFNVSSTAPDAYTRLDCYRVALLTFFAVTGPFIFSNVQKTKYLQLFTSGMRWLAFAIMISMAIYLLIGHGPQGKPPAFDFTGMPTLFGACVYSFMCHHSLPGLISPIRGKNRLGLHLALDYALISVFYLLLAFTGAFAFAKLSDLYTLNFVPTDNENIILEIVEYFLALFPVFTLSTSFPIIAITLRNNLQSLFLDTTRLESYNIILRKLLFPIITVAPPLLLTYFLEDIGILIKFTGSYAGTGIQYLMPTFLVLSARRHCTNLLGLGVVNKYKSPFSHIAWAVFVLLWSFMCIILVSVNIFEKNS</sequence>
<feature type="domain" description="Amino acid transporter transmembrane" evidence="8">
    <location>
        <begin position="10"/>
        <end position="65"/>
    </location>
</feature>
<evidence type="ECO:0000256" key="7">
    <source>
        <dbReference type="SAM" id="Phobius"/>
    </source>
</evidence>
<feature type="transmembrane region" description="Helical" evidence="7">
    <location>
        <begin position="414"/>
        <end position="438"/>
    </location>
</feature>
<protein>
    <submittedName>
        <fullName evidence="9">Transmembrane protein 104-like</fullName>
    </submittedName>
</protein>
<evidence type="ECO:0000256" key="1">
    <source>
        <dbReference type="ARBA" id="ARBA00004141"/>
    </source>
</evidence>
<dbReference type="STRING" id="76193.A0A194QXF0"/>
<feature type="transmembrane region" description="Helical" evidence="7">
    <location>
        <begin position="458"/>
        <end position="479"/>
    </location>
</feature>
<dbReference type="PANTHER" id="PTHR16189:SF0">
    <property type="entry name" value="TRANSMEMBRANE PROTEIN 104"/>
    <property type="match status" value="1"/>
</dbReference>
<feature type="transmembrane region" description="Helical" evidence="7">
    <location>
        <begin position="270"/>
        <end position="289"/>
    </location>
</feature>
<keyword evidence="10" id="KW-1185">Reference proteome</keyword>
<feature type="transmembrane region" description="Helical" evidence="7">
    <location>
        <begin position="12"/>
        <end position="35"/>
    </location>
</feature>
<keyword evidence="2 7" id="KW-0812">Transmembrane</keyword>
<keyword evidence="4 7" id="KW-0472">Membrane</keyword>
<evidence type="ECO:0000256" key="2">
    <source>
        <dbReference type="ARBA" id="ARBA00022692"/>
    </source>
</evidence>
<feature type="transmembrane region" description="Helical" evidence="7">
    <location>
        <begin position="206"/>
        <end position="225"/>
    </location>
</feature>
<accession>A0A194QXF0</accession>
<feature type="transmembrane region" description="Helical" evidence="7">
    <location>
        <begin position="47"/>
        <end position="72"/>
    </location>
</feature>
<dbReference type="Proteomes" id="UP000053240">
    <property type="component" value="Unassembled WGS sequence"/>
</dbReference>
<dbReference type="InterPro" id="IPR013057">
    <property type="entry name" value="AA_transpt_TM"/>
</dbReference>
<keyword evidence="3 7" id="KW-1133">Transmembrane helix</keyword>